<name>A0A0F9EIX6_9ZZZZ</name>
<feature type="transmembrane region" description="Helical" evidence="1">
    <location>
        <begin position="64"/>
        <end position="93"/>
    </location>
</feature>
<keyword evidence="1" id="KW-0812">Transmembrane</keyword>
<protein>
    <submittedName>
        <fullName evidence="2">Uncharacterized protein</fullName>
    </submittedName>
</protein>
<evidence type="ECO:0000256" key="1">
    <source>
        <dbReference type="SAM" id="Phobius"/>
    </source>
</evidence>
<comment type="caution">
    <text evidence="2">The sequence shown here is derived from an EMBL/GenBank/DDBJ whole genome shotgun (WGS) entry which is preliminary data.</text>
</comment>
<evidence type="ECO:0000313" key="2">
    <source>
        <dbReference type="EMBL" id="KKL73964.1"/>
    </source>
</evidence>
<dbReference type="EMBL" id="LAZR01024801">
    <property type="protein sequence ID" value="KKL73964.1"/>
    <property type="molecule type" value="Genomic_DNA"/>
</dbReference>
<proteinExistence type="predicted"/>
<organism evidence="2">
    <name type="scientific">marine sediment metagenome</name>
    <dbReference type="NCBI Taxonomy" id="412755"/>
    <lineage>
        <taxon>unclassified sequences</taxon>
        <taxon>metagenomes</taxon>
        <taxon>ecological metagenomes</taxon>
    </lineage>
</organism>
<dbReference type="AlphaFoldDB" id="A0A0F9EIX6"/>
<accession>A0A0F9EIX6</accession>
<feature type="transmembrane region" description="Helical" evidence="1">
    <location>
        <begin position="21"/>
        <end position="44"/>
    </location>
</feature>
<keyword evidence="1" id="KW-0472">Membrane</keyword>
<reference evidence="2" key="1">
    <citation type="journal article" date="2015" name="Nature">
        <title>Complex archaea that bridge the gap between prokaryotes and eukaryotes.</title>
        <authorList>
            <person name="Spang A."/>
            <person name="Saw J.H."/>
            <person name="Jorgensen S.L."/>
            <person name="Zaremba-Niedzwiedzka K."/>
            <person name="Martijn J."/>
            <person name="Lind A.E."/>
            <person name="van Eijk R."/>
            <person name="Schleper C."/>
            <person name="Guy L."/>
            <person name="Ettema T.J."/>
        </authorList>
    </citation>
    <scope>NUCLEOTIDE SEQUENCE</scope>
</reference>
<sequence>MWLVCYSHTRSGRRLYKQQTFHSVVPSFSLGFQYPLRLISFLHFPHIILYSATFSSSNMDMRLLADFFSCTICCMVLFFRMQMFHLGLFMVLLKYNKSKHGKSRENWKFLRKIKNFLLVEPIDVKWLSLQVFCDFCKPNFSYHPTKHRPIRSWKSLQNTVQP</sequence>
<keyword evidence="1" id="KW-1133">Transmembrane helix</keyword>
<gene>
    <name evidence="2" type="ORF">LCGC14_2069640</name>
</gene>